<gene>
    <name evidence="2" type="ORF">Hyperionvirus2_47</name>
</gene>
<evidence type="ECO:0000313" key="2">
    <source>
        <dbReference type="EMBL" id="AYV82679.1"/>
    </source>
</evidence>
<dbReference type="Gene3D" id="3.80.10.10">
    <property type="entry name" value="Ribonuclease Inhibitor"/>
    <property type="match status" value="2"/>
</dbReference>
<dbReference type="EMBL" id="MK072384">
    <property type="protein sequence ID" value="AYV82679.1"/>
    <property type="molecule type" value="Genomic_DNA"/>
</dbReference>
<evidence type="ECO:0008006" key="3">
    <source>
        <dbReference type="Google" id="ProtNLM"/>
    </source>
</evidence>
<keyword evidence="1" id="KW-0812">Transmembrane</keyword>
<dbReference type="InterPro" id="IPR032675">
    <property type="entry name" value="LRR_dom_sf"/>
</dbReference>
<protein>
    <recommendedName>
        <fullName evidence="3">Leucine-rich repeat protein</fullName>
    </recommendedName>
</protein>
<name>A0A3G5ABK7_9VIRU</name>
<accession>A0A3G5ABK7</accession>
<evidence type="ECO:0000256" key="1">
    <source>
        <dbReference type="SAM" id="Phobius"/>
    </source>
</evidence>
<sequence>MTRRKRIKTTNKIFKPIEKDFIIINTCDFLSIFEIFEFSLINQWVSKAIRSKSIKTCVCTSSDMKAQLAKLFTRWTFFGKFDIYSEFKEWDPTRTIGLSFGDNIPLDLTHFPNIKELELYDLIYDKMNHIQYLTMLTSLSFEYDRRPTAHPFPPSIQKLGIGEMTSNMLQGLTNLTDLSFGYSATITDDVLKVHPLKYLHIGGSAESNIFSFSNFPQLTNFSFPDGGIKFSKGDYTKNLSLLDCDKIYGSAYVDLTGLKDFCSNGLDIDNINKMKLTSLTKLVYLHHYDGDCYCTPELPNLIDLTTCSGSLKYFATISSIKSLKVTTCSNHAVNIYRIADFTQLVKLNLDLRDEADITLLDALINLTSLEINSSPVHKNKFTCYSFNKLVHLKLLDLELGKEGLVTLTNLRYLHLSNCTPAILLKDICKLSQLAYLSITDLKCDYDKAKKKFPHLQVFDSAEVSFNYINFDFGISKTY</sequence>
<feature type="transmembrane region" description="Helical" evidence="1">
    <location>
        <begin position="21"/>
        <end position="45"/>
    </location>
</feature>
<proteinExistence type="predicted"/>
<keyword evidence="1" id="KW-0472">Membrane</keyword>
<dbReference type="SUPFAM" id="SSF52058">
    <property type="entry name" value="L domain-like"/>
    <property type="match status" value="1"/>
</dbReference>
<reference evidence="2" key="1">
    <citation type="submission" date="2018-10" db="EMBL/GenBank/DDBJ databases">
        <title>Hidden diversity of soil giant viruses.</title>
        <authorList>
            <person name="Schulz F."/>
            <person name="Alteio L."/>
            <person name="Goudeau D."/>
            <person name="Ryan E.M."/>
            <person name="Malmstrom R.R."/>
            <person name="Blanchard J."/>
            <person name="Woyke T."/>
        </authorList>
    </citation>
    <scope>NUCLEOTIDE SEQUENCE</scope>
    <source>
        <strain evidence="2">HYV1</strain>
    </source>
</reference>
<keyword evidence="1" id="KW-1133">Transmembrane helix</keyword>
<organism evidence="2">
    <name type="scientific">Hyperionvirus sp</name>
    <dbReference type="NCBI Taxonomy" id="2487770"/>
    <lineage>
        <taxon>Viruses</taxon>
        <taxon>Varidnaviria</taxon>
        <taxon>Bamfordvirae</taxon>
        <taxon>Nucleocytoviricota</taxon>
        <taxon>Megaviricetes</taxon>
        <taxon>Imitervirales</taxon>
        <taxon>Mimiviridae</taxon>
        <taxon>Klosneuvirinae</taxon>
    </lineage>
</organism>